<dbReference type="Proteomes" id="UP000759131">
    <property type="component" value="Unassembled WGS sequence"/>
</dbReference>
<dbReference type="PANTHER" id="PTHR10514:SF27">
    <property type="entry name" value="ANGIOTENSIN-CONVERTING ENZYME"/>
    <property type="match status" value="1"/>
</dbReference>
<dbReference type="GO" id="GO:0006508">
    <property type="term" value="P:proteolysis"/>
    <property type="evidence" value="ECO:0007669"/>
    <property type="project" value="InterPro"/>
</dbReference>
<evidence type="ECO:0000256" key="6">
    <source>
        <dbReference type="PIRSR" id="PIRSR601548-3"/>
    </source>
</evidence>
<organism evidence="11">
    <name type="scientific">Medioppia subpectinata</name>
    <dbReference type="NCBI Taxonomy" id="1979941"/>
    <lineage>
        <taxon>Eukaryota</taxon>
        <taxon>Metazoa</taxon>
        <taxon>Ecdysozoa</taxon>
        <taxon>Arthropoda</taxon>
        <taxon>Chelicerata</taxon>
        <taxon>Arachnida</taxon>
        <taxon>Acari</taxon>
        <taxon>Acariformes</taxon>
        <taxon>Sarcoptiformes</taxon>
        <taxon>Oribatida</taxon>
        <taxon>Brachypylina</taxon>
        <taxon>Oppioidea</taxon>
        <taxon>Oppiidae</taxon>
        <taxon>Medioppia</taxon>
    </lineage>
</organism>
<keyword evidence="2" id="KW-0732">Signal</keyword>
<keyword evidence="6" id="KW-0479">Metal-binding</keyword>
<evidence type="ECO:0008006" key="13">
    <source>
        <dbReference type="Google" id="ProtNLM"/>
    </source>
</evidence>
<feature type="binding site" evidence="8">
    <location>
        <position position="104"/>
    </location>
    <ligand>
        <name>Zn(2+)</name>
        <dbReference type="ChEBI" id="CHEBI:29105"/>
        <label>2</label>
        <note>catalytic</note>
    </ligand>
</feature>
<evidence type="ECO:0000256" key="2">
    <source>
        <dbReference type="ARBA" id="ARBA00022729"/>
    </source>
</evidence>
<dbReference type="PROSITE" id="PS52011">
    <property type="entry name" value="PEPTIDASE_M2"/>
    <property type="match status" value="1"/>
</dbReference>
<keyword evidence="4 5" id="KW-0325">Glycoprotein</keyword>
<feature type="binding site" evidence="8">
    <location>
        <position position="80"/>
    </location>
    <ligand>
        <name>Zn(2+)</name>
        <dbReference type="ChEBI" id="CHEBI:29105"/>
        <label>2</label>
        <note>catalytic</note>
    </ligand>
</feature>
<comment type="caution">
    <text evidence="10">Lacks conserved residue(s) required for the propagation of feature annotation.</text>
</comment>
<sequence length="188" mass="21903">MPSDGTIPAHLLGNMWAQSWGLIGMPDLFWNQTVFVKPDNKKMVCHASAWDFFDQQDFRVKMCTDVTMEELITIHHEMGHIEYYLQYRDQPVVFREGANPGFHEAVGDLLALSVSTPRHLNKVGLYSPLVDDHETTLNYQMSKALEKIAFLPFGYLMDLWRWDVFSGKTSSDELNKKWWELRIKYQGL</sequence>
<evidence type="ECO:0000256" key="1">
    <source>
        <dbReference type="ARBA" id="ARBA00008139"/>
    </source>
</evidence>
<dbReference type="EMBL" id="CAJPIZ010041259">
    <property type="protein sequence ID" value="CAG2121695.1"/>
    <property type="molecule type" value="Genomic_DNA"/>
</dbReference>
<feature type="active site" description="Proton acceptor 2" evidence="9">
    <location>
        <position position="77"/>
    </location>
</feature>
<feature type="binding site" evidence="6">
    <location>
        <position position="76"/>
    </location>
    <ligand>
        <name>Zn(2+)</name>
        <dbReference type="ChEBI" id="CHEBI:29105"/>
        <label>1</label>
        <note>catalytic</note>
    </ligand>
</feature>
<evidence type="ECO:0000256" key="5">
    <source>
        <dbReference type="PIRSR" id="PIRSR601548-10"/>
    </source>
</evidence>
<reference evidence="11" key="1">
    <citation type="submission" date="2020-11" db="EMBL/GenBank/DDBJ databases">
        <authorList>
            <person name="Tran Van P."/>
        </authorList>
    </citation>
    <scope>NUCLEOTIDE SEQUENCE</scope>
</reference>
<protein>
    <recommendedName>
        <fullName evidence="13">Angiotensin-converting enzyme</fullName>
    </recommendedName>
</protein>
<keyword evidence="6" id="KW-0862">Zinc</keyword>
<dbReference type="GO" id="GO:0008241">
    <property type="term" value="F:peptidyl-dipeptidase activity"/>
    <property type="evidence" value="ECO:0007669"/>
    <property type="project" value="InterPro"/>
</dbReference>
<dbReference type="GO" id="GO:0008237">
    <property type="term" value="F:metallopeptidase activity"/>
    <property type="evidence" value="ECO:0007669"/>
    <property type="project" value="InterPro"/>
</dbReference>
<evidence type="ECO:0000256" key="9">
    <source>
        <dbReference type="PIRSR" id="PIRSR601548-9"/>
    </source>
</evidence>
<evidence type="ECO:0000313" key="12">
    <source>
        <dbReference type="Proteomes" id="UP000759131"/>
    </source>
</evidence>
<dbReference type="AlphaFoldDB" id="A0A7R9LU05"/>
<gene>
    <name evidence="11" type="ORF">OSB1V03_LOCUS21641</name>
</gene>
<evidence type="ECO:0000313" key="11">
    <source>
        <dbReference type="EMBL" id="CAD7647845.1"/>
    </source>
</evidence>
<name>A0A7R9LU05_9ACAR</name>
<feature type="binding site" evidence="6">
    <location>
        <position position="104"/>
    </location>
    <ligand>
        <name>Zn(2+)</name>
        <dbReference type="ChEBI" id="CHEBI:29105"/>
        <label>1</label>
        <note>catalytic</note>
    </ligand>
</feature>
<dbReference type="PANTHER" id="PTHR10514">
    <property type="entry name" value="ANGIOTENSIN-CONVERTING ENZYME"/>
    <property type="match status" value="1"/>
</dbReference>
<evidence type="ECO:0000256" key="3">
    <source>
        <dbReference type="ARBA" id="ARBA00023157"/>
    </source>
</evidence>
<dbReference type="GO" id="GO:0005886">
    <property type="term" value="C:plasma membrane"/>
    <property type="evidence" value="ECO:0007669"/>
    <property type="project" value="TreeGrafter"/>
</dbReference>
<accession>A0A7R9LU05</accession>
<evidence type="ECO:0000256" key="8">
    <source>
        <dbReference type="PIRSR" id="PIRSR601548-8"/>
    </source>
</evidence>
<dbReference type="InterPro" id="IPR001548">
    <property type="entry name" value="Peptidase_M2"/>
</dbReference>
<dbReference type="SUPFAM" id="SSF55486">
    <property type="entry name" value="Metalloproteases ('zincins'), catalytic domain"/>
    <property type="match status" value="1"/>
</dbReference>
<dbReference type="Pfam" id="PF01401">
    <property type="entry name" value="Peptidase_M2"/>
    <property type="match status" value="1"/>
</dbReference>
<evidence type="ECO:0000256" key="10">
    <source>
        <dbReference type="PROSITE-ProRule" id="PRU01355"/>
    </source>
</evidence>
<keyword evidence="12" id="KW-1185">Reference proteome</keyword>
<feature type="disulfide bond" evidence="7 10">
    <location>
        <begin position="45"/>
        <end position="63"/>
    </location>
</feature>
<feature type="binding site" evidence="8">
    <location>
        <position position="76"/>
    </location>
    <ligand>
        <name>Zn(2+)</name>
        <dbReference type="ChEBI" id="CHEBI:29105"/>
        <label>2</label>
        <note>catalytic</note>
    </ligand>
</feature>
<feature type="binding site" evidence="6">
    <location>
        <position position="80"/>
    </location>
    <ligand>
        <name>Zn(2+)</name>
        <dbReference type="ChEBI" id="CHEBI:29105"/>
        <label>1</label>
        <note>catalytic</note>
    </ligand>
</feature>
<feature type="glycosylation site" description="N-linked (GlcNAc...) asparagine; partial" evidence="5">
    <location>
        <position position="31"/>
    </location>
</feature>
<dbReference type="EMBL" id="OC895834">
    <property type="protein sequence ID" value="CAD7647845.1"/>
    <property type="molecule type" value="Genomic_DNA"/>
</dbReference>
<dbReference type="OrthoDB" id="10029630at2759"/>
<proteinExistence type="inferred from homology"/>
<comment type="similarity">
    <text evidence="1 10">Belongs to the peptidase M2 family.</text>
</comment>
<evidence type="ECO:0000256" key="4">
    <source>
        <dbReference type="ARBA" id="ARBA00023180"/>
    </source>
</evidence>
<evidence type="ECO:0000256" key="7">
    <source>
        <dbReference type="PIRSR" id="PIRSR601548-4"/>
    </source>
</evidence>
<feature type="non-terminal residue" evidence="11">
    <location>
        <position position="1"/>
    </location>
</feature>
<keyword evidence="3 7" id="KW-1015">Disulfide bond</keyword>